<dbReference type="Pfam" id="PF21789">
    <property type="entry name" value="TNP-like_RNaseH_C"/>
    <property type="match status" value="1"/>
</dbReference>
<gene>
    <name evidence="2" type="ORF">PoB_006014100</name>
</gene>
<dbReference type="EMBL" id="BLXT01006818">
    <property type="protein sequence ID" value="GFO33636.1"/>
    <property type="molecule type" value="Genomic_DNA"/>
</dbReference>
<dbReference type="PANTHER" id="PTHR47577">
    <property type="entry name" value="THAP DOMAIN-CONTAINING PROTEIN 6"/>
    <property type="match status" value="1"/>
</dbReference>
<proteinExistence type="predicted"/>
<dbReference type="AlphaFoldDB" id="A0AAV4CP22"/>
<accession>A0AAV4CP22</accession>
<sequence length="371" mass="41551">MSHTVAAGITTIIKLNAIPPTASATAEFIDSFDKLFNCFNRRTLKQKGPMAHAISSSSGHVEFLKEARDNLKLLKCKNKAGTVPCLSGWRLSINCLLQLWEDLHAHDNVKFLLTSRLNQDCIEYLFSVIGGKGGHRTNPSPREFRIAIRQTMVDAILLTGEGKNCQEDLDAFLFSFEHIASQGAPKAVQSRVRQELPRNLQPLLQRTIEQTVLSASEDSIMTYVSGYIARKLQSIVCGECKSVLVEEHDMTQPSHTFLIAKQFRGCLHKGLLAPSAKLKKVLEVAENVFRANAASFLVSTLLRYKLVRRMFVTATGCDLVCSEGKCELTLMALNLFTNVRLHHYIKCYNLTMAAENQKKTTKRKISTLRHK</sequence>
<reference evidence="2 3" key="1">
    <citation type="journal article" date="2021" name="Elife">
        <title>Chloroplast acquisition without the gene transfer in kleptoplastic sea slugs, Plakobranchus ocellatus.</title>
        <authorList>
            <person name="Maeda T."/>
            <person name="Takahashi S."/>
            <person name="Yoshida T."/>
            <person name="Shimamura S."/>
            <person name="Takaki Y."/>
            <person name="Nagai Y."/>
            <person name="Toyoda A."/>
            <person name="Suzuki Y."/>
            <person name="Arimoto A."/>
            <person name="Ishii H."/>
            <person name="Satoh N."/>
            <person name="Nishiyama T."/>
            <person name="Hasebe M."/>
            <person name="Maruyama T."/>
            <person name="Minagawa J."/>
            <person name="Obokata J."/>
            <person name="Shigenobu S."/>
        </authorList>
    </citation>
    <scope>NUCLEOTIDE SEQUENCE [LARGE SCALE GENOMIC DNA]</scope>
</reference>
<dbReference type="Proteomes" id="UP000735302">
    <property type="component" value="Unassembled WGS sequence"/>
</dbReference>
<dbReference type="InterPro" id="IPR048367">
    <property type="entry name" value="TNP-like_RNaseH_C"/>
</dbReference>
<name>A0AAV4CP22_9GAST</name>
<organism evidence="2 3">
    <name type="scientific">Plakobranchus ocellatus</name>
    <dbReference type="NCBI Taxonomy" id="259542"/>
    <lineage>
        <taxon>Eukaryota</taxon>
        <taxon>Metazoa</taxon>
        <taxon>Spiralia</taxon>
        <taxon>Lophotrochozoa</taxon>
        <taxon>Mollusca</taxon>
        <taxon>Gastropoda</taxon>
        <taxon>Heterobranchia</taxon>
        <taxon>Euthyneura</taxon>
        <taxon>Panpulmonata</taxon>
        <taxon>Sacoglossa</taxon>
        <taxon>Placobranchoidea</taxon>
        <taxon>Plakobranchidae</taxon>
        <taxon>Plakobranchus</taxon>
    </lineage>
</organism>
<evidence type="ECO:0000313" key="2">
    <source>
        <dbReference type="EMBL" id="GFO33636.1"/>
    </source>
</evidence>
<evidence type="ECO:0000313" key="3">
    <source>
        <dbReference type="Proteomes" id="UP000735302"/>
    </source>
</evidence>
<evidence type="ECO:0000259" key="1">
    <source>
        <dbReference type="Pfam" id="PF21789"/>
    </source>
</evidence>
<protein>
    <submittedName>
        <fullName evidence="2">Transposable element p transposase</fullName>
    </submittedName>
</protein>
<feature type="domain" description="Transposable element P transposase-like RNase H C-terminal" evidence="1">
    <location>
        <begin position="116"/>
        <end position="146"/>
    </location>
</feature>
<keyword evidence="3" id="KW-1185">Reference proteome</keyword>
<comment type="caution">
    <text evidence="2">The sequence shown here is derived from an EMBL/GenBank/DDBJ whole genome shotgun (WGS) entry which is preliminary data.</text>
</comment>
<dbReference type="PANTHER" id="PTHR47577:SF2">
    <property type="entry name" value="THAP DOMAIN CONTAINING 9"/>
    <property type="match status" value="1"/>
</dbReference>